<protein>
    <submittedName>
        <fullName evidence="1">Uncharacterized protein</fullName>
    </submittedName>
</protein>
<dbReference type="EMBL" id="JAVRFJ010000046">
    <property type="protein sequence ID" value="MDT0573129.1"/>
    <property type="molecule type" value="Genomic_DNA"/>
</dbReference>
<sequence>MINVEVFADIYGRHSVNLKLHDPARIVLDDSDAEVEKVVDVTRRGTAPGARRIFGDPDPADKPDMTWQDVATQLRAVSTWDWDVIFGAHQWNRAFASLDELEGWARRLGWTVSGVDTTQCVSVTTGEGLSLWLPPVLRYPARVNWLEAKLWRISSRPSSRHHRNVLDPADTLWTDCMAAATEILGEPGYCGSPRGSGYPKEWKSRSQGLPFPIDTRWVAIWPSAGEPAPAIGLFMQGGFLERSYEGEAAQLDLRIWRPATPRVI</sequence>
<dbReference type="RefSeq" id="WP_311592397.1">
    <property type="nucleotide sequence ID" value="NZ_JAVRFJ010000046.1"/>
</dbReference>
<dbReference type="Proteomes" id="UP001180737">
    <property type="component" value="Unassembled WGS sequence"/>
</dbReference>
<gene>
    <name evidence="1" type="ORF">RM704_37715</name>
</gene>
<reference evidence="1" key="1">
    <citation type="submission" date="2024-05" db="EMBL/GenBank/DDBJ databases">
        <title>30 novel species of actinomycetes from the DSMZ collection.</title>
        <authorList>
            <person name="Nouioui I."/>
        </authorList>
    </citation>
    <scope>NUCLEOTIDE SEQUENCE</scope>
    <source>
        <strain evidence="1">DSM 3412</strain>
    </source>
</reference>
<comment type="caution">
    <text evidence="1">The sequence shown here is derived from an EMBL/GenBank/DDBJ whole genome shotgun (WGS) entry which is preliminary data.</text>
</comment>
<accession>A0ABU2Z952</accession>
<evidence type="ECO:0000313" key="1">
    <source>
        <dbReference type="EMBL" id="MDT0573129.1"/>
    </source>
</evidence>
<organism evidence="1 2">
    <name type="scientific">Streptomyces gottesmaniae</name>
    <dbReference type="NCBI Taxonomy" id="3075518"/>
    <lineage>
        <taxon>Bacteria</taxon>
        <taxon>Bacillati</taxon>
        <taxon>Actinomycetota</taxon>
        <taxon>Actinomycetes</taxon>
        <taxon>Kitasatosporales</taxon>
        <taxon>Streptomycetaceae</taxon>
        <taxon>Streptomyces</taxon>
    </lineage>
</organism>
<evidence type="ECO:0000313" key="2">
    <source>
        <dbReference type="Proteomes" id="UP001180737"/>
    </source>
</evidence>
<keyword evidence="2" id="KW-1185">Reference proteome</keyword>
<name>A0ABU2Z952_9ACTN</name>
<proteinExistence type="predicted"/>